<evidence type="ECO:0000313" key="1">
    <source>
        <dbReference type="EMBL" id="JAD14910.1"/>
    </source>
</evidence>
<dbReference type="EMBL" id="GBRH01282985">
    <property type="protein sequence ID" value="JAD14910.1"/>
    <property type="molecule type" value="Transcribed_RNA"/>
</dbReference>
<accession>A0A0A9UD64</accession>
<dbReference type="AlphaFoldDB" id="A0A0A9UD64"/>
<reference evidence="1" key="1">
    <citation type="submission" date="2014-09" db="EMBL/GenBank/DDBJ databases">
        <authorList>
            <person name="Magalhaes I.L.F."/>
            <person name="Oliveira U."/>
            <person name="Santos F.R."/>
            <person name="Vidigal T.H.D.A."/>
            <person name="Brescovit A.D."/>
            <person name="Santos A.J."/>
        </authorList>
    </citation>
    <scope>NUCLEOTIDE SEQUENCE</scope>
    <source>
        <tissue evidence="1">Shoot tissue taken approximately 20 cm above the soil surface</tissue>
    </source>
</reference>
<protein>
    <submittedName>
        <fullName evidence="1">Uncharacterized protein</fullName>
    </submittedName>
</protein>
<sequence>MICGRVPYPYSPPLICSCDLFLVLSHTQATTTLNTSLSLSSFCSLD</sequence>
<dbReference type="PROSITE" id="PS51257">
    <property type="entry name" value="PROKAR_LIPOPROTEIN"/>
    <property type="match status" value="1"/>
</dbReference>
<proteinExistence type="predicted"/>
<organism evidence="1">
    <name type="scientific">Arundo donax</name>
    <name type="common">Giant reed</name>
    <name type="synonym">Donax arundinaceus</name>
    <dbReference type="NCBI Taxonomy" id="35708"/>
    <lineage>
        <taxon>Eukaryota</taxon>
        <taxon>Viridiplantae</taxon>
        <taxon>Streptophyta</taxon>
        <taxon>Embryophyta</taxon>
        <taxon>Tracheophyta</taxon>
        <taxon>Spermatophyta</taxon>
        <taxon>Magnoliopsida</taxon>
        <taxon>Liliopsida</taxon>
        <taxon>Poales</taxon>
        <taxon>Poaceae</taxon>
        <taxon>PACMAD clade</taxon>
        <taxon>Arundinoideae</taxon>
        <taxon>Arundineae</taxon>
        <taxon>Arundo</taxon>
    </lineage>
</organism>
<reference evidence="1" key="2">
    <citation type="journal article" date="2015" name="Data Brief">
        <title>Shoot transcriptome of the giant reed, Arundo donax.</title>
        <authorList>
            <person name="Barrero R.A."/>
            <person name="Guerrero F.D."/>
            <person name="Moolhuijzen P."/>
            <person name="Goolsby J.A."/>
            <person name="Tidwell J."/>
            <person name="Bellgard S.E."/>
            <person name="Bellgard M.I."/>
        </authorList>
    </citation>
    <scope>NUCLEOTIDE SEQUENCE</scope>
    <source>
        <tissue evidence="1">Shoot tissue taken approximately 20 cm above the soil surface</tissue>
    </source>
</reference>
<name>A0A0A9UD64_ARUDO</name>